<dbReference type="PANTHER" id="PTHR33392:SF6">
    <property type="entry name" value="POLYISOPRENYL-TEICHOIC ACID--PEPTIDOGLYCAN TEICHOIC ACID TRANSFERASE TAGU"/>
    <property type="match status" value="1"/>
</dbReference>
<reference evidence="6" key="1">
    <citation type="submission" date="2018-02" db="EMBL/GenBank/DDBJ databases">
        <authorList>
            <person name="Holder M.E."/>
            <person name="Ajami N.J."/>
            <person name="Petrosino J.F."/>
        </authorList>
    </citation>
    <scope>NUCLEOTIDE SEQUENCE [LARGE SCALE GENOMIC DNA]</scope>
    <source>
        <strain evidence="6">CCUG 47711</strain>
    </source>
</reference>
<organism evidence="5 6">
    <name type="scientific">Fastidiosipila sanguinis</name>
    <dbReference type="NCBI Taxonomy" id="236753"/>
    <lineage>
        <taxon>Bacteria</taxon>
        <taxon>Bacillati</taxon>
        <taxon>Bacillota</taxon>
        <taxon>Clostridia</taxon>
        <taxon>Eubacteriales</taxon>
        <taxon>Oscillospiraceae</taxon>
        <taxon>Fastidiosipila</taxon>
    </lineage>
</organism>
<comment type="similarity">
    <text evidence="1">Belongs to the LytR/CpsA/Psr (LCP) family.</text>
</comment>
<dbReference type="Gene3D" id="3.40.630.190">
    <property type="entry name" value="LCP protein"/>
    <property type="match status" value="1"/>
</dbReference>
<keyword evidence="6" id="KW-1185">Reference proteome</keyword>
<evidence type="ECO:0000313" key="5">
    <source>
        <dbReference type="EMBL" id="AVM42000.1"/>
    </source>
</evidence>
<dbReference type="InterPro" id="IPR004474">
    <property type="entry name" value="LytR_CpsA_psr"/>
</dbReference>
<keyword evidence="3" id="KW-0472">Membrane</keyword>
<evidence type="ECO:0000256" key="3">
    <source>
        <dbReference type="SAM" id="Phobius"/>
    </source>
</evidence>
<dbReference type="AlphaFoldDB" id="A0A2S0KLT5"/>
<dbReference type="NCBIfam" id="TIGR00350">
    <property type="entry name" value="lytR_cpsA_psr"/>
    <property type="match status" value="1"/>
</dbReference>
<gene>
    <name evidence="5" type="ORF">C5Q98_01570</name>
</gene>
<evidence type="ECO:0000259" key="4">
    <source>
        <dbReference type="Pfam" id="PF03816"/>
    </source>
</evidence>
<feature type="compositionally biased region" description="Polar residues" evidence="2">
    <location>
        <begin position="452"/>
        <end position="478"/>
    </location>
</feature>
<evidence type="ECO:0000256" key="1">
    <source>
        <dbReference type="ARBA" id="ARBA00006068"/>
    </source>
</evidence>
<sequence length="526" mass="58328">MSNDVRKSKIEHESGIRYSKLNETTKETAEANMLEDDKKKTTLFEKFRRLSTSKKTGIISITILLAVILLIVAFVFSKISRINFVNKSDFTRSSASSDEHGVLALDKDKNSGKDIDQDAIKKINSKLAKNLPSDIIFDENILNVLLIGVDSREAEEQSLSDSMILASIDLKHNKIHLNSLLRDTYVYIPNYGYSKLNSANALGGPPLLMETIEYNYRVAVSHFALVDMFSLEEIIDTIGGVEIDVKSYEIPAINEALSYYNTLINEPRNSGLLKYPGKQKLSGKQALNYGRIRSVGNSDYERTERQRRILKSIFDGAKNANIAQINEMVDKVFPLVTTNLGINEIFNLLQNVQGILKAKMISGQVPILGTFEETYIQGMACLVPDLVSNIKHLAKTVYGMSDAKIDSLFGGSKDYDETEITTEAADNTYEETDVIPSSSDDYIDEPEITEPPRTTYSSRQGSVTESSKVETSQKTSKAPTSQPTNPPTNPPTTSSTVNTETENTPAPTEDPGVDESEDDYSGEEED</sequence>
<dbReference type="InterPro" id="IPR050922">
    <property type="entry name" value="LytR/CpsA/Psr_CW_biosynth"/>
</dbReference>
<dbReference type="PANTHER" id="PTHR33392">
    <property type="entry name" value="POLYISOPRENYL-TEICHOIC ACID--PEPTIDOGLYCAN TEICHOIC ACID TRANSFERASE TAGU"/>
    <property type="match status" value="1"/>
</dbReference>
<accession>A0A2S0KLT5</accession>
<dbReference type="EMBL" id="CP027226">
    <property type="protein sequence ID" value="AVM42000.1"/>
    <property type="molecule type" value="Genomic_DNA"/>
</dbReference>
<dbReference type="Proteomes" id="UP000237947">
    <property type="component" value="Chromosome"/>
</dbReference>
<keyword evidence="3" id="KW-0812">Transmembrane</keyword>
<name>A0A2S0KLT5_9FIRM</name>
<protein>
    <recommendedName>
        <fullName evidence="4">Cell envelope-related transcriptional attenuator domain-containing protein</fullName>
    </recommendedName>
</protein>
<dbReference type="Pfam" id="PF03816">
    <property type="entry name" value="LytR_cpsA_psr"/>
    <property type="match status" value="1"/>
</dbReference>
<feature type="compositionally biased region" description="Acidic residues" evidence="2">
    <location>
        <begin position="511"/>
        <end position="526"/>
    </location>
</feature>
<feature type="domain" description="Cell envelope-related transcriptional attenuator" evidence="4">
    <location>
        <begin position="160"/>
        <end position="317"/>
    </location>
</feature>
<feature type="region of interest" description="Disordered" evidence="2">
    <location>
        <begin position="421"/>
        <end position="526"/>
    </location>
</feature>
<keyword evidence="3" id="KW-1133">Transmembrane helix</keyword>
<feature type="transmembrane region" description="Helical" evidence="3">
    <location>
        <begin position="56"/>
        <end position="76"/>
    </location>
</feature>
<evidence type="ECO:0000313" key="6">
    <source>
        <dbReference type="Proteomes" id="UP000237947"/>
    </source>
</evidence>
<proteinExistence type="inferred from homology"/>
<evidence type="ECO:0000256" key="2">
    <source>
        <dbReference type="SAM" id="MobiDB-lite"/>
    </source>
</evidence>
<dbReference type="RefSeq" id="WP_106011986.1">
    <property type="nucleotide sequence ID" value="NZ_CP027226.1"/>
</dbReference>
<feature type="compositionally biased region" description="Low complexity" evidence="2">
    <location>
        <begin position="491"/>
        <end position="510"/>
    </location>
</feature>
<dbReference type="OrthoDB" id="27330at2"/>
<dbReference type="KEGG" id="fsa:C5Q98_01570"/>